<dbReference type="Gene3D" id="3.10.450.50">
    <property type="match status" value="1"/>
</dbReference>
<evidence type="ECO:0000313" key="2">
    <source>
        <dbReference type="EMBL" id="MFD0688702.1"/>
    </source>
</evidence>
<proteinExistence type="predicted"/>
<dbReference type="InterPro" id="IPR032710">
    <property type="entry name" value="NTF2-like_dom_sf"/>
</dbReference>
<evidence type="ECO:0000313" key="3">
    <source>
        <dbReference type="Proteomes" id="UP001597063"/>
    </source>
</evidence>
<keyword evidence="3" id="KW-1185">Reference proteome</keyword>
<dbReference type="Pfam" id="PF12680">
    <property type="entry name" value="SnoaL_2"/>
    <property type="match status" value="1"/>
</dbReference>
<organism evidence="2 3">
    <name type="scientific">Actinomadura fibrosa</name>
    <dbReference type="NCBI Taxonomy" id="111802"/>
    <lineage>
        <taxon>Bacteria</taxon>
        <taxon>Bacillati</taxon>
        <taxon>Actinomycetota</taxon>
        <taxon>Actinomycetes</taxon>
        <taxon>Streptosporangiales</taxon>
        <taxon>Thermomonosporaceae</taxon>
        <taxon>Actinomadura</taxon>
    </lineage>
</organism>
<dbReference type="SUPFAM" id="SSF54427">
    <property type="entry name" value="NTF2-like"/>
    <property type="match status" value="1"/>
</dbReference>
<reference evidence="3" key="1">
    <citation type="journal article" date="2019" name="Int. J. Syst. Evol. Microbiol.">
        <title>The Global Catalogue of Microorganisms (GCM) 10K type strain sequencing project: providing services to taxonomists for standard genome sequencing and annotation.</title>
        <authorList>
            <consortium name="The Broad Institute Genomics Platform"/>
            <consortium name="The Broad Institute Genome Sequencing Center for Infectious Disease"/>
            <person name="Wu L."/>
            <person name="Ma J."/>
        </authorList>
    </citation>
    <scope>NUCLEOTIDE SEQUENCE [LARGE SCALE GENOMIC DNA]</scope>
    <source>
        <strain evidence="3">JCM 9371</strain>
    </source>
</reference>
<name>A0ABW2XUP7_9ACTN</name>
<accession>A0ABW2XUP7</accession>
<dbReference type="Proteomes" id="UP001597063">
    <property type="component" value="Unassembled WGS sequence"/>
</dbReference>
<evidence type="ECO:0000259" key="1">
    <source>
        <dbReference type="Pfam" id="PF12680"/>
    </source>
</evidence>
<feature type="domain" description="SnoaL-like" evidence="1">
    <location>
        <begin position="8"/>
        <end position="107"/>
    </location>
</feature>
<sequence length="123" mass="13872">MDNRAVLDRYYELANAGEWDRWCDLFAADTVLDEQLAGRVEGREVLREMMTGFTSMYARFRNTPLHVVVDGDQAAVVSRIEAVSASGKPVDAGVVNYFRFRGGEIAYMANYHDTVPFQVITQV</sequence>
<dbReference type="EMBL" id="JBHTGP010000015">
    <property type="protein sequence ID" value="MFD0688702.1"/>
    <property type="molecule type" value="Genomic_DNA"/>
</dbReference>
<dbReference type="InterPro" id="IPR037401">
    <property type="entry name" value="SnoaL-like"/>
</dbReference>
<comment type="caution">
    <text evidence="2">The sequence shown here is derived from an EMBL/GenBank/DDBJ whole genome shotgun (WGS) entry which is preliminary data.</text>
</comment>
<dbReference type="RefSeq" id="WP_131755103.1">
    <property type="nucleotide sequence ID" value="NZ_CAACUY010000003.1"/>
</dbReference>
<gene>
    <name evidence="2" type="ORF">ACFQZM_29705</name>
</gene>
<protein>
    <submittedName>
        <fullName evidence="2">Nuclear transport factor 2 family protein</fullName>
    </submittedName>
</protein>